<proteinExistence type="predicted"/>
<dbReference type="PROSITE" id="PS50245">
    <property type="entry name" value="CAP_GLY_2"/>
    <property type="match status" value="1"/>
</dbReference>
<protein>
    <recommendedName>
        <fullName evidence="3">CAP-Gly domain-containing protein</fullName>
    </recommendedName>
</protein>
<dbReference type="Gene3D" id="2.30.30.190">
    <property type="entry name" value="CAP Gly-rich-like domain"/>
    <property type="match status" value="1"/>
</dbReference>
<reference evidence="4" key="1">
    <citation type="submission" date="2022-07" db="EMBL/GenBank/DDBJ databases">
        <title>Phylogenomic reconstructions and comparative analyses of Kickxellomycotina fungi.</title>
        <authorList>
            <person name="Reynolds N.K."/>
            <person name="Stajich J.E."/>
            <person name="Barry K."/>
            <person name="Grigoriev I.V."/>
            <person name="Crous P."/>
            <person name="Smith M.E."/>
        </authorList>
    </citation>
    <scope>NUCLEOTIDE SEQUENCE</scope>
    <source>
        <strain evidence="4">NBRC 105414</strain>
    </source>
</reference>
<dbReference type="PANTHER" id="PTHR18849:SF0">
    <property type="entry name" value="CILIA- AND FLAGELLA-ASSOCIATED PROTEIN 410-RELATED"/>
    <property type="match status" value="1"/>
</dbReference>
<accession>A0A9W8HI35</accession>
<dbReference type="OrthoDB" id="5273213at2759"/>
<name>A0A9W8HI35_9FUNG</name>
<keyword evidence="1" id="KW-0433">Leucine-rich repeat</keyword>
<sequence length="522" mass="54801">MDESELVGRWFTVDGAGGIVRYAGPVEGSAGSWLGVEWEEAGRGKHDGRGGSSGRRYFECRFPQHRGTGLGGSFIRAVPRIDWGQSLLEAARERYGAGGNDEAAACLPRAIDGRRGRIEAVGMERVAQAQSNLRALAVVGVEGLRVSGAGDRAALGELAAATTLLLARNYLTDWAQVEQILAALPQRHLALVDVSANHIEAAQCAEPDGTTTVDTLRLDAAPLLGWAAAGRIAQQVRAQSLSLGRCALEDPGAMAEAAGLWPLRELHVRGNRLTTVRPFGALAGLETLDIGDNPLRTIDVGPPGAFGRLRSLDVTHTALDGWGAVDALRAVPSLRALALAHTPLAAGEPHARTQAVARLPQIAVLDRSEVSAAERTELERHYLVLCAAESAGGGGGGEAPLVDEMARRFPRVRELVAAHGAPARPSRVESRLRARVAGSTIEIVGAGDQAAAEVHARPLIRTMAVRQVRALAARLAGGRRIGALLVRAADGAAWVAMDNDARTLAFYGVDGACTVRAVVVGD</sequence>
<dbReference type="SUPFAM" id="SSF52047">
    <property type="entry name" value="RNI-like"/>
    <property type="match status" value="1"/>
</dbReference>
<keyword evidence="5" id="KW-1185">Reference proteome</keyword>
<evidence type="ECO:0000256" key="2">
    <source>
        <dbReference type="ARBA" id="ARBA00022737"/>
    </source>
</evidence>
<gene>
    <name evidence="4" type="ORF">H4R18_000458</name>
</gene>
<comment type="caution">
    <text evidence="4">The sequence shown here is derived from an EMBL/GenBank/DDBJ whole genome shotgun (WGS) entry which is preliminary data.</text>
</comment>
<dbReference type="Gene3D" id="3.80.10.10">
    <property type="entry name" value="Ribonuclease Inhibitor"/>
    <property type="match status" value="1"/>
</dbReference>
<feature type="domain" description="CAP-Gly" evidence="3">
    <location>
        <begin position="24"/>
        <end position="76"/>
    </location>
</feature>
<dbReference type="SMART" id="SM01052">
    <property type="entry name" value="CAP_GLY"/>
    <property type="match status" value="1"/>
</dbReference>
<dbReference type="InterPro" id="IPR036859">
    <property type="entry name" value="CAP-Gly_dom_sf"/>
</dbReference>
<evidence type="ECO:0000313" key="5">
    <source>
        <dbReference type="Proteomes" id="UP001140217"/>
    </source>
</evidence>
<dbReference type="InterPro" id="IPR000938">
    <property type="entry name" value="CAP-Gly_domain"/>
</dbReference>
<dbReference type="AlphaFoldDB" id="A0A9W8HI35"/>
<evidence type="ECO:0000256" key="1">
    <source>
        <dbReference type="ARBA" id="ARBA00022614"/>
    </source>
</evidence>
<dbReference type="Proteomes" id="UP001140217">
    <property type="component" value="Unassembled WGS sequence"/>
</dbReference>
<dbReference type="SUPFAM" id="SSF74924">
    <property type="entry name" value="Cap-Gly domain"/>
    <property type="match status" value="1"/>
</dbReference>
<dbReference type="Pfam" id="PF01302">
    <property type="entry name" value="CAP_GLY"/>
    <property type="match status" value="1"/>
</dbReference>
<evidence type="ECO:0000313" key="4">
    <source>
        <dbReference type="EMBL" id="KAJ2785513.1"/>
    </source>
</evidence>
<organism evidence="4 5">
    <name type="scientific">Coemansia javaensis</name>
    <dbReference type="NCBI Taxonomy" id="2761396"/>
    <lineage>
        <taxon>Eukaryota</taxon>
        <taxon>Fungi</taxon>
        <taxon>Fungi incertae sedis</taxon>
        <taxon>Zoopagomycota</taxon>
        <taxon>Kickxellomycotina</taxon>
        <taxon>Kickxellomycetes</taxon>
        <taxon>Kickxellales</taxon>
        <taxon>Kickxellaceae</taxon>
        <taxon>Coemansia</taxon>
    </lineage>
</organism>
<dbReference type="InterPro" id="IPR032675">
    <property type="entry name" value="LRR_dom_sf"/>
</dbReference>
<keyword evidence="2" id="KW-0677">Repeat</keyword>
<dbReference type="PANTHER" id="PTHR18849">
    <property type="entry name" value="LEUCINE RICH REPEAT PROTEIN"/>
    <property type="match status" value="1"/>
</dbReference>
<dbReference type="EMBL" id="JANBUL010000010">
    <property type="protein sequence ID" value="KAJ2785513.1"/>
    <property type="molecule type" value="Genomic_DNA"/>
</dbReference>
<evidence type="ECO:0000259" key="3">
    <source>
        <dbReference type="PROSITE" id="PS50245"/>
    </source>
</evidence>